<feature type="compositionally biased region" description="Acidic residues" evidence="1">
    <location>
        <begin position="13"/>
        <end position="37"/>
    </location>
</feature>
<proteinExistence type="predicted"/>
<evidence type="ECO:0000256" key="1">
    <source>
        <dbReference type="SAM" id="MobiDB-lite"/>
    </source>
</evidence>
<organism evidence="2 3">
    <name type="scientific">Puccinia striiformis f. sp. tritici PST-78</name>
    <dbReference type="NCBI Taxonomy" id="1165861"/>
    <lineage>
        <taxon>Eukaryota</taxon>
        <taxon>Fungi</taxon>
        <taxon>Dikarya</taxon>
        <taxon>Basidiomycota</taxon>
        <taxon>Pucciniomycotina</taxon>
        <taxon>Pucciniomycetes</taxon>
        <taxon>Pucciniales</taxon>
        <taxon>Pucciniaceae</taxon>
        <taxon>Puccinia</taxon>
    </lineage>
</organism>
<name>A0A0L0VUS1_9BASI</name>
<accession>A0A0L0VUS1</accession>
<keyword evidence="3" id="KW-1185">Reference proteome</keyword>
<comment type="caution">
    <text evidence="2">The sequence shown here is derived from an EMBL/GenBank/DDBJ whole genome shotgun (WGS) entry which is preliminary data.</text>
</comment>
<gene>
    <name evidence="2" type="ORF">PSTG_03607</name>
</gene>
<evidence type="ECO:0000313" key="3">
    <source>
        <dbReference type="Proteomes" id="UP000054564"/>
    </source>
</evidence>
<sequence length="355" mass="40041">MKPFTNHPKYGQDDSESNYYDEEESADDSSSSDEEPDPPSPRRKPGRLQKAGLLPLHQKKSKNPKIQIPSPILTKESTSATEETPESQLDTCKKSQKKTKKKPAEEKYPKRWSIPDMNNTYKTFIDHGTTVDAQGYPLHPNGDTIFVQRPGICEATNFRKTAFTKRTQVRMRSKGRWKVITHKCLGVLVCDVHDCQWAGSPPTDPNVLKELFETPVQCQGMAGKCPGEVHHIKCENTALRIDLHMATEWGLLRHRGVHQHVWPECKKPDILALERFGEVVENNPKAGAFKLKIGKPSQDEGTTFETVTDIQPSFQNSDRLAYYQKRKLIGLDLVPGKNGSGVGDEFINDMFSWAA</sequence>
<reference evidence="3" key="1">
    <citation type="submission" date="2014-03" db="EMBL/GenBank/DDBJ databases">
        <title>The Genome Sequence of Puccinia striiformis f. sp. tritici PST-78.</title>
        <authorList>
            <consortium name="The Broad Institute Genome Sequencing Platform"/>
            <person name="Cuomo C."/>
            <person name="Hulbert S."/>
            <person name="Chen X."/>
            <person name="Walker B."/>
            <person name="Young S.K."/>
            <person name="Zeng Q."/>
            <person name="Gargeya S."/>
            <person name="Fitzgerald M."/>
            <person name="Haas B."/>
            <person name="Abouelleil A."/>
            <person name="Alvarado L."/>
            <person name="Arachchi H.M."/>
            <person name="Berlin A.M."/>
            <person name="Chapman S.B."/>
            <person name="Goldberg J."/>
            <person name="Griggs A."/>
            <person name="Gujja S."/>
            <person name="Hansen M."/>
            <person name="Howarth C."/>
            <person name="Imamovic A."/>
            <person name="Larimer J."/>
            <person name="McCowan C."/>
            <person name="Montmayeur A."/>
            <person name="Murphy C."/>
            <person name="Neiman D."/>
            <person name="Pearson M."/>
            <person name="Priest M."/>
            <person name="Roberts A."/>
            <person name="Saif S."/>
            <person name="Shea T."/>
            <person name="Sisk P."/>
            <person name="Sykes S."/>
            <person name="Wortman J."/>
            <person name="Nusbaum C."/>
            <person name="Birren B."/>
        </authorList>
    </citation>
    <scope>NUCLEOTIDE SEQUENCE [LARGE SCALE GENOMIC DNA]</scope>
    <source>
        <strain evidence="3">race PST-78</strain>
    </source>
</reference>
<dbReference type="EMBL" id="AJIL01000019">
    <property type="protein sequence ID" value="KNF03013.1"/>
    <property type="molecule type" value="Genomic_DNA"/>
</dbReference>
<dbReference type="AlphaFoldDB" id="A0A0L0VUS1"/>
<protein>
    <submittedName>
        <fullName evidence="2">Uncharacterized protein</fullName>
    </submittedName>
</protein>
<dbReference type="Proteomes" id="UP000054564">
    <property type="component" value="Unassembled WGS sequence"/>
</dbReference>
<feature type="region of interest" description="Disordered" evidence="1">
    <location>
        <begin position="1"/>
        <end position="107"/>
    </location>
</feature>
<evidence type="ECO:0000313" key="2">
    <source>
        <dbReference type="EMBL" id="KNF03013.1"/>
    </source>
</evidence>